<keyword evidence="1" id="KW-1133">Transmembrane helix</keyword>
<dbReference type="InterPro" id="IPR019428">
    <property type="entry name" value="7TM_GPCR_serpentine_rcpt_Str"/>
</dbReference>
<gene>
    <name evidence="2" type="ORF">CAUJ_LOCUS9085</name>
</gene>
<feature type="transmembrane region" description="Helical" evidence="1">
    <location>
        <begin position="100"/>
        <end position="119"/>
    </location>
</feature>
<comment type="caution">
    <text evidence="2">The sequence shown here is derived from an EMBL/GenBank/DDBJ whole genome shotgun (WGS) entry which is preliminary data.</text>
</comment>
<evidence type="ECO:0000256" key="1">
    <source>
        <dbReference type="SAM" id="Phobius"/>
    </source>
</evidence>
<dbReference type="AlphaFoldDB" id="A0A8S1H9E7"/>
<dbReference type="EMBL" id="CAJGYM010000033">
    <property type="protein sequence ID" value="CAD6193166.1"/>
    <property type="molecule type" value="Genomic_DNA"/>
</dbReference>
<evidence type="ECO:0000313" key="2">
    <source>
        <dbReference type="EMBL" id="CAD6193166.1"/>
    </source>
</evidence>
<keyword evidence="1" id="KW-0812">Transmembrane</keyword>
<dbReference type="PANTHER" id="PTHR22943">
    <property type="entry name" value="7-TRANSMEMBRANE DOMAIN RECEPTOR C.ELEGANS"/>
    <property type="match status" value="1"/>
</dbReference>
<reference evidence="2" key="1">
    <citation type="submission" date="2020-10" db="EMBL/GenBank/DDBJ databases">
        <authorList>
            <person name="Kikuchi T."/>
        </authorList>
    </citation>
    <scope>NUCLEOTIDE SEQUENCE</scope>
    <source>
        <strain evidence="2">NKZ352</strain>
    </source>
</reference>
<dbReference type="Proteomes" id="UP000835052">
    <property type="component" value="Unassembled WGS sequence"/>
</dbReference>
<dbReference type="SUPFAM" id="SSF81321">
    <property type="entry name" value="Family A G protein-coupled receptor-like"/>
    <property type="match status" value="1"/>
</dbReference>
<keyword evidence="1" id="KW-0472">Membrane</keyword>
<accession>A0A8S1H9E7</accession>
<feature type="transmembrane region" description="Helical" evidence="1">
    <location>
        <begin position="36"/>
        <end position="56"/>
    </location>
</feature>
<feature type="transmembrane region" description="Helical" evidence="1">
    <location>
        <begin position="6"/>
        <end position="24"/>
    </location>
</feature>
<dbReference type="Pfam" id="PF10326">
    <property type="entry name" value="7TM_GPCR_Str"/>
    <property type="match status" value="1"/>
</dbReference>
<keyword evidence="3" id="KW-1185">Reference proteome</keyword>
<evidence type="ECO:0008006" key="4">
    <source>
        <dbReference type="Google" id="ProtNLM"/>
    </source>
</evidence>
<feature type="transmembrane region" description="Helical" evidence="1">
    <location>
        <begin position="176"/>
        <end position="198"/>
    </location>
</feature>
<protein>
    <recommendedName>
        <fullName evidence="4">Seven TM Receptor</fullName>
    </recommendedName>
</protein>
<organism evidence="2 3">
    <name type="scientific">Caenorhabditis auriculariae</name>
    <dbReference type="NCBI Taxonomy" id="2777116"/>
    <lineage>
        <taxon>Eukaryota</taxon>
        <taxon>Metazoa</taxon>
        <taxon>Ecdysozoa</taxon>
        <taxon>Nematoda</taxon>
        <taxon>Chromadorea</taxon>
        <taxon>Rhabditida</taxon>
        <taxon>Rhabditina</taxon>
        <taxon>Rhabditomorpha</taxon>
        <taxon>Rhabditoidea</taxon>
        <taxon>Rhabditidae</taxon>
        <taxon>Peloderinae</taxon>
        <taxon>Caenorhabditis</taxon>
    </lineage>
</organism>
<feature type="transmembrane region" description="Helical" evidence="1">
    <location>
        <begin position="140"/>
        <end position="170"/>
    </location>
</feature>
<evidence type="ECO:0000313" key="3">
    <source>
        <dbReference type="Proteomes" id="UP000835052"/>
    </source>
</evidence>
<dbReference type="PANTHER" id="PTHR22943:SF248">
    <property type="entry name" value="SEVEN TM RECEPTOR"/>
    <property type="match status" value="1"/>
</dbReference>
<sequence length="241" mass="27479">MAIVIESYYLLFVNFLYRYFMITRKIAETKNAFSRLDMFLIVLVNIIFLSVFLAFVKHFEAKEAIDSETCGDLKKFLHAEIVCYGFYYAEVSKNSLVDSLMWAGHLIALLVLILSMMLVGFKTYKLLNQHVLNLPIQKQIFNAILCQSIAPFFLGFLPSLILFVCLFLDINLGEYITVLFLFLSLQPVFDPLFTLLLIKTYRAKVVDFLTLLCKKEGSAGLNSVGIASAQITPEQIEITSF</sequence>
<name>A0A8S1H9E7_9PELO</name>
<proteinExistence type="predicted"/>